<organism evidence="1 2">
    <name type="scientific">Portunus trituberculatus</name>
    <name type="common">Swimming crab</name>
    <name type="synonym">Neptunus trituberculatus</name>
    <dbReference type="NCBI Taxonomy" id="210409"/>
    <lineage>
        <taxon>Eukaryota</taxon>
        <taxon>Metazoa</taxon>
        <taxon>Ecdysozoa</taxon>
        <taxon>Arthropoda</taxon>
        <taxon>Crustacea</taxon>
        <taxon>Multicrustacea</taxon>
        <taxon>Malacostraca</taxon>
        <taxon>Eumalacostraca</taxon>
        <taxon>Eucarida</taxon>
        <taxon>Decapoda</taxon>
        <taxon>Pleocyemata</taxon>
        <taxon>Brachyura</taxon>
        <taxon>Eubrachyura</taxon>
        <taxon>Portunoidea</taxon>
        <taxon>Portunidae</taxon>
        <taxon>Portuninae</taxon>
        <taxon>Portunus</taxon>
    </lineage>
</organism>
<proteinExistence type="predicted"/>
<gene>
    <name evidence="1" type="ORF">E2C01_078670</name>
</gene>
<dbReference type="Proteomes" id="UP000324222">
    <property type="component" value="Unassembled WGS sequence"/>
</dbReference>
<dbReference type="InterPro" id="IPR036770">
    <property type="entry name" value="Ankyrin_rpt-contain_sf"/>
</dbReference>
<dbReference type="EMBL" id="VSRR010063971">
    <property type="protein sequence ID" value="MPC83947.1"/>
    <property type="molecule type" value="Genomic_DNA"/>
</dbReference>
<reference evidence="1 2" key="1">
    <citation type="submission" date="2019-05" db="EMBL/GenBank/DDBJ databases">
        <title>Another draft genome of Portunus trituberculatus and its Hox gene families provides insights of decapod evolution.</title>
        <authorList>
            <person name="Jeong J.-H."/>
            <person name="Song I."/>
            <person name="Kim S."/>
            <person name="Choi T."/>
            <person name="Kim D."/>
            <person name="Ryu S."/>
            <person name="Kim W."/>
        </authorList>
    </citation>
    <scope>NUCLEOTIDE SEQUENCE [LARGE SCALE GENOMIC DNA]</scope>
    <source>
        <tissue evidence="1">Muscle</tissue>
    </source>
</reference>
<dbReference type="AlphaFoldDB" id="A0A5B7IQU5"/>
<sequence>MHCIYRTDHSVQKAILYTFVLFQEMYLAAKHGQLGKIKQYLEKDRDKNACDEESCNLLACTNIANCLEVVHFLHCNVTDKLVWGHASHACCQDRTRGGGGGATRVPTPSEH</sequence>
<name>A0A5B7IQU5_PORTR</name>
<evidence type="ECO:0000313" key="1">
    <source>
        <dbReference type="EMBL" id="MPC83947.1"/>
    </source>
</evidence>
<comment type="caution">
    <text evidence="1">The sequence shown here is derived from an EMBL/GenBank/DDBJ whole genome shotgun (WGS) entry which is preliminary data.</text>
</comment>
<protein>
    <submittedName>
        <fullName evidence="1">Uncharacterized protein</fullName>
    </submittedName>
</protein>
<accession>A0A5B7IQU5</accession>
<dbReference type="SUPFAM" id="SSF48403">
    <property type="entry name" value="Ankyrin repeat"/>
    <property type="match status" value="1"/>
</dbReference>
<keyword evidence="2" id="KW-1185">Reference proteome</keyword>
<evidence type="ECO:0000313" key="2">
    <source>
        <dbReference type="Proteomes" id="UP000324222"/>
    </source>
</evidence>